<dbReference type="Proteomes" id="UP000218831">
    <property type="component" value="Unassembled WGS sequence"/>
</dbReference>
<protein>
    <submittedName>
        <fullName evidence="2">Uncharacterized protein</fullName>
    </submittedName>
</protein>
<keyword evidence="3" id="KW-1185">Reference proteome</keyword>
<name>A0A2A2GFH1_9BACT</name>
<organism evidence="2 3">
    <name type="scientific">Fodinibius salipaludis</name>
    <dbReference type="NCBI Taxonomy" id="2032627"/>
    <lineage>
        <taxon>Bacteria</taxon>
        <taxon>Pseudomonadati</taxon>
        <taxon>Balneolota</taxon>
        <taxon>Balneolia</taxon>
        <taxon>Balneolales</taxon>
        <taxon>Balneolaceae</taxon>
        <taxon>Fodinibius</taxon>
    </lineage>
</organism>
<evidence type="ECO:0000313" key="3">
    <source>
        <dbReference type="Proteomes" id="UP000218831"/>
    </source>
</evidence>
<sequence length="314" mass="37164">MDSLLSKILIFRLKQLWRLFKQVGFIRIFILAIIIVGFLIFELPGLISDNYFLSVLIYPLVILPIHLLRKDQGFLRKLDVSIEAILAGEYHSLVLPYSLFLVYFQQWSAILFGHLLITIMLFLPSVKIEKSYQDNSRLIKWIPVNLFEWRSYMRQRKLFLLFGFTFTVLVISYAIAIPVAILILVASFSEAFTDLECKELIESYPRNSSFLWAKLKDHSVFIHLFFLPFYTLFLLFHIELWYILILLLIIIECSICFCLLYKYSQFGFSKSVIHNQIPFTIFFISTIIFFPIGIVFLYFYWRKANKALPEYAKN</sequence>
<dbReference type="AlphaFoldDB" id="A0A2A2GFH1"/>
<keyword evidence="1" id="KW-0812">Transmembrane</keyword>
<feature type="transmembrane region" description="Helical" evidence="1">
    <location>
        <begin position="218"/>
        <end position="236"/>
    </location>
</feature>
<feature type="transmembrane region" description="Helical" evidence="1">
    <location>
        <begin position="24"/>
        <end position="45"/>
    </location>
</feature>
<proteinExistence type="predicted"/>
<reference evidence="2 3" key="1">
    <citation type="submission" date="2017-08" db="EMBL/GenBank/DDBJ databases">
        <title>Aliifodinibius alkalisoli sp. nov., isolated from saline alkaline soil.</title>
        <authorList>
            <person name="Liu D."/>
            <person name="Zhang G."/>
        </authorList>
    </citation>
    <scope>NUCLEOTIDE SEQUENCE [LARGE SCALE GENOMIC DNA]</scope>
    <source>
        <strain evidence="2 3">WN023</strain>
    </source>
</reference>
<keyword evidence="1" id="KW-1133">Transmembrane helix</keyword>
<feature type="transmembrane region" description="Helical" evidence="1">
    <location>
        <begin position="276"/>
        <end position="301"/>
    </location>
</feature>
<keyword evidence="1" id="KW-0472">Membrane</keyword>
<feature type="transmembrane region" description="Helical" evidence="1">
    <location>
        <begin position="106"/>
        <end position="123"/>
    </location>
</feature>
<feature type="transmembrane region" description="Helical" evidence="1">
    <location>
        <begin position="158"/>
        <end position="186"/>
    </location>
</feature>
<comment type="caution">
    <text evidence="2">The sequence shown here is derived from an EMBL/GenBank/DDBJ whole genome shotgun (WGS) entry which is preliminary data.</text>
</comment>
<accession>A0A2A2GFH1</accession>
<feature type="transmembrane region" description="Helical" evidence="1">
    <location>
        <begin position="243"/>
        <end position="264"/>
    </location>
</feature>
<evidence type="ECO:0000313" key="2">
    <source>
        <dbReference type="EMBL" id="PAU95522.1"/>
    </source>
</evidence>
<evidence type="ECO:0000256" key="1">
    <source>
        <dbReference type="SAM" id="Phobius"/>
    </source>
</evidence>
<dbReference type="EMBL" id="NSKE01000001">
    <property type="protein sequence ID" value="PAU95522.1"/>
    <property type="molecule type" value="Genomic_DNA"/>
</dbReference>
<gene>
    <name evidence="2" type="ORF">CK503_00205</name>
</gene>
<feature type="transmembrane region" description="Helical" evidence="1">
    <location>
        <begin position="51"/>
        <end position="68"/>
    </location>
</feature>
<feature type="transmembrane region" description="Helical" evidence="1">
    <location>
        <begin position="80"/>
        <end position="100"/>
    </location>
</feature>